<evidence type="ECO:0000313" key="1">
    <source>
        <dbReference type="EMBL" id="AUD05870.1"/>
    </source>
</evidence>
<dbReference type="RefSeq" id="WP_100992421.1">
    <property type="nucleotide sequence ID" value="NZ_CP025096.1"/>
</dbReference>
<organism evidence="1 2">
    <name type="scientific">Spirosoma pollinicola</name>
    <dbReference type="NCBI Taxonomy" id="2057025"/>
    <lineage>
        <taxon>Bacteria</taxon>
        <taxon>Pseudomonadati</taxon>
        <taxon>Bacteroidota</taxon>
        <taxon>Cytophagia</taxon>
        <taxon>Cytophagales</taxon>
        <taxon>Cytophagaceae</taxon>
        <taxon>Spirosoma</taxon>
    </lineage>
</organism>
<dbReference type="Proteomes" id="UP000232883">
    <property type="component" value="Chromosome"/>
</dbReference>
<proteinExistence type="predicted"/>
<evidence type="ECO:0000313" key="2">
    <source>
        <dbReference type="Proteomes" id="UP000232883"/>
    </source>
</evidence>
<dbReference type="EMBL" id="CP025096">
    <property type="protein sequence ID" value="AUD05870.1"/>
    <property type="molecule type" value="Genomic_DNA"/>
</dbReference>
<name>A0A2K8Z7P1_9BACT</name>
<reference evidence="1 2" key="1">
    <citation type="submission" date="2017-11" db="EMBL/GenBank/DDBJ databases">
        <title>Taxonomic description and genome sequences of Spirosoma HA7 sp. nov., isolated from pollen microhabitat of Corylus avellana.</title>
        <authorList>
            <person name="Ambika Manirajan B."/>
            <person name="Suarez C."/>
            <person name="Ratering S."/>
            <person name="Geissler-Plaum R."/>
            <person name="Cardinale M."/>
            <person name="Sylvia S."/>
        </authorList>
    </citation>
    <scope>NUCLEOTIDE SEQUENCE [LARGE SCALE GENOMIC DNA]</scope>
    <source>
        <strain evidence="1 2">HA7</strain>
    </source>
</reference>
<protein>
    <recommendedName>
        <fullName evidence="3">RNA polymerase sigma-70 region 2 domain-containing protein</fullName>
    </recommendedName>
</protein>
<sequence>MNVFTTPPPHPTKPPPQAFREFYATYAPRLWGFVLLAHLPATQSETILINTVRKAWQQLQSPIQSNTPCFSHILRVAYLEGLPINSSLATAIRQTRHP</sequence>
<dbReference type="AlphaFoldDB" id="A0A2K8Z7P1"/>
<dbReference type="KEGG" id="spir:CWM47_30905"/>
<gene>
    <name evidence="1" type="ORF">CWM47_30905</name>
</gene>
<evidence type="ECO:0008006" key="3">
    <source>
        <dbReference type="Google" id="ProtNLM"/>
    </source>
</evidence>
<dbReference type="OrthoDB" id="966089at2"/>
<accession>A0A2K8Z7P1</accession>
<keyword evidence="2" id="KW-1185">Reference proteome</keyword>